<dbReference type="InterPro" id="IPR001138">
    <property type="entry name" value="Zn2Cys6_DnaBD"/>
</dbReference>
<keyword evidence="6" id="KW-1185">Reference proteome</keyword>
<evidence type="ECO:0000256" key="1">
    <source>
        <dbReference type="ARBA" id="ARBA00022723"/>
    </source>
</evidence>
<dbReference type="SMART" id="SM00906">
    <property type="entry name" value="Fungal_trans"/>
    <property type="match status" value="1"/>
</dbReference>
<feature type="region of interest" description="Disordered" evidence="3">
    <location>
        <begin position="166"/>
        <end position="193"/>
    </location>
</feature>
<protein>
    <recommendedName>
        <fullName evidence="4">Zn(2)-C6 fungal-type domain-containing protein</fullName>
    </recommendedName>
</protein>
<dbReference type="InterPro" id="IPR007219">
    <property type="entry name" value="XnlR_reg_dom"/>
</dbReference>
<feature type="region of interest" description="Disordered" evidence="3">
    <location>
        <begin position="14"/>
        <end position="85"/>
    </location>
</feature>
<dbReference type="Pfam" id="PF04082">
    <property type="entry name" value="Fungal_trans"/>
    <property type="match status" value="1"/>
</dbReference>
<dbReference type="GO" id="GO:0003677">
    <property type="term" value="F:DNA binding"/>
    <property type="evidence" value="ECO:0007669"/>
    <property type="project" value="InterPro"/>
</dbReference>
<dbReference type="InterPro" id="IPR050987">
    <property type="entry name" value="AtrR-like"/>
</dbReference>
<dbReference type="Gene3D" id="4.10.240.10">
    <property type="entry name" value="Zn(2)-C6 fungal-type DNA-binding domain"/>
    <property type="match status" value="1"/>
</dbReference>
<feature type="compositionally biased region" description="Polar residues" evidence="3">
    <location>
        <begin position="30"/>
        <end position="40"/>
    </location>
</feature>
<dbReference type="Pfam" id="PF00172">
    <property type="entry name" value="Zn_clus"/>
    <property type="match status" value="1"/>
</dbReference>
<name>A0AAV9QDX2_9PEZI</name>
<dbReference type="CDD" id="cd12148">
    <property type="entry name" value="fungal_TF_MHR"/>
    <property type="match status" value="1"/>
</dbReference>
<dbReference type="PROSITE" id="PS50048">
    <property type="entry name" value="ZN2_CY6_FUNGAL_2"/>
    <property type="match status" value="1"/>
</dbReference>
<dbReference type="CDD" id="cd00067">
    <property type="entry name" value="GAL4"/>
    <property type="match status" value="1"/>
</dbReference>
<dbReference type="AlphaFoldDB" id="A0AAV9QDX2"/>
<reference evidence="5 6" key="1">
    <citation type="submission" date="2023-06" db="EMBL/GenBank/DDBJ databases">
        <title>Black Yeasts Isolated from many extreme environments.</title>
        <authorList>
            <person name="Coleine C."/>
            <person name="Stajich J.E."/>
            <person name="Selbmann L."/>
        </authorList>
    </citation>
    <scope>NUCLEOTIDE SEQUENCE [LARGE SCALE GENOMIC DNA]</scope>
    <source>
        <strain evidence="5 6">CCFEE 5887</strain>
    </source>
</reference>
<proteinExistence type="predicted"/>
<sequence>MALLLETPAVARIAGGDATQSDRTGCPPESAQNNAGNLAQRSPDPVANAFEHPPGFEIHFSGREQNAPTQPVERPQKPSKADEPVRSKRSVACNFCRAKKVRCNGTNPCTNCADHGVVCVSVEKRKYRHYASDDKRGKNKTVEEKLALLEELLQFTKTLDSVNLITSPVRGQDPSPVSGPSEPSQQVSDYQGSRMPAYSATLALTSAAPGQTNDAASEVNATNSLGARRPSDIFEVRTPQIWGPSTWEGPRELPAHRPARNFSTSTCNGQSEEASALYSQAQCTEAVCSADSSPPSYYPGLPVEAAGSSPDESHWEYHGPRSFLSLCSKPAIGWVGEKTGSLRFADVAIAFTKDVTRRLKMEKRVSKDTVPEPPPEIAWTYTKAYFEEALDAGLGIVHRPWFEHRLKAHLDGQNDDEDPSWYALRNVIYASGSRIVLAKTKSFRQANQLAWRWFENALSVHTEILYFRTSLIGVQALTLMAYFTENIANPCLEYMLCTVALRQAVAMGLHRQPAPSWNLTEDEQCQRGWLFWAAYCLEKHIALQSGRPSLIDDDDINCQVPTTAPRGGAANVAYCQVLIRLAKVSSLAAKSLSSVQACRQRPNQLLKTVRELDEQLIALRSEYKSTLRLEPRMQSSRGAPALSRQQTVYVQYAYYNAVFDVHTIFTYPWSQSVLGLMQHPELVEQVEHSTQVVCATARDANLAMHHIEVDASTPLLLSFFGPIYALINLFIHTLQNPTHSRVQSDLALMEASAGHFARLQFTTDFEISFPFTRALVELARDAVQLAGKVPPAYMHKEPLQTQHDQSTAGCESALAKDILDGPPIEVEGSEVPRLIPPVDNLDFEMENWSTLLPMMDYDHCLTSYLVP</sequence>
<evidence type="ECO:0000259" key="4">
    <source>
        <dbReference type="PROSITE" id="PS50048"/>
    </source>
</evidence>
<dbReference type="PANTHER" id="PTHR46910">
    <property type="entry name" value="TRANSCRIPTION FACTOR PDR1"/>
    <property type="match status" value="1"/>
</dbReference>
<dbReference type="SUPFAM" id="SSF57701">
    <property type="entry name" value="Zn2/Cys6 DNA-binding domain"/>
    <property type="match status" value="1"/>
</dbReference>
<dbReference type="Proteomes" id="UP001345827">
    <property type="component" value="Unassembled WGS sequence"/>
</dbReference>
<keyword evidence="2" id="KW-0539">Nucleus</keyword>
<dbReference type="GO" id="GO:0008270">
    <property type="term" value="F:zinc ion binding"/>
    <property type="evidence" value="ECO:0007669"/>
    <property type="project" value="InterPro"/>
</dbReference>
<dbReference type="GO" id="GO:0000981">
    <property type="term" value="F:DNA-binding transcription factor activity, RNA polymerase II-specific"/>
    <property type="evidence" value="ECO:0007669"/>
    <property type="project" value="InterPro"/>
</dbReference>
<dbReference type="SMART" id="SM00066">
    <property type="entry name" value="GAL4"/>
    <property type="match status" value="1"/>
</dbReference>
<dbReference type="GO" id="GO:0006351">
    <property type="term" value="P:DNA-templated transcription"/>
    <property type="evidence" value="ECO:0007669"/>
    <property type="project" value="InterPro"/>
</dbReference>
<comment type="caution">
    <text evidence="5">The sequence shown here is derived from an EMBL/GenBank/DDBJ whole genome shotgun (WGS) entry which is preliminary data.</text>
</comment>
<accession>A0AAV9QDX2</accession>
<dbReference type="PANTHER" id="PTHR46910:SF25">
    <property type="entry name" value="ABC-TRANSPORTER-REGULATING TRANSCRIPTION FACTOR"/>
    <property type="match status" value="1"/>
</dbReference>
<evidence type="ECO:0000256" key="2">
    <source>
        <dbReference type="ARBA" id="ARBA00023242"/>
    </source>
</evidence>
<gene>
    <name evidence="5" type="ORF">LTR25_003442</name>
</gene>
<dbReference type="InterPro" id="IPR036864">
    <property type="entry name" value="Zn2-C6_fun-type_DNA-bd_sf"/>
</dbReference>
<evidence type="ECO:0000313" key="5">
    <source>
        <dbReference type="EMBL" id="KAK5539737.1"/>
    </source>
</evidence>
<organism evidence="5 6">
    <name type="scientific">Vermiconidia calcicola</name>
    <dbReference type="NCBI Taxonomy" id="1690605"/>
    <lineage>
        <taxon>Eukaryota</taxon>
        <taxon>Fungi</taxon>
        <taxon>Dikarya</taxon>
        <taxon>Ascomycota</taxon>
        <taxon>Pezizomycotina</taxon>
        <taxon>Dothideomycetes</taxon>
        <taxon>Dothideomycetidae</taxon>
        <taxon>Mycosphaerellales</taxon>
        <taxon>Extremaceae</taxon>
        <taxon>Vermiconidia</taxon>
    </lineage>
</organism>
<feature type="domain" description="Zn(2)-C6 fungal-type" evidence="4">
    <location>
        <begin position="92"/>
        <end position="121"/>
    </location>
</feature>
<evidence type="ECO:0000313" key="6">
    <source>
        <dbReference type="Proteomes" id="UP001345827"/>
    </source>
</evidence>
<feature type="compositionally biased region" description="Basic and acidic residues" evidence="3">
    <location>
        <begin position="74"/>
        <end position="85"/>
    </location>
</feature>
<evidence type="ECO:0000256" key="3">
    <source>
        <dbReference type="SAM" id="MobiDB-lite"/>
    </source>
</evidence>
<dbReference type="PROSITE" id="PS00463">
    <property type="entry name" value="ZN2_CY6_FUNGAL_1"/>
    <property type="match status" value="1"/>
</dbReference>
<dbReference type="EMBL" id="JAXLQG010000005">
    <property type="protein sequence ID" value="KAK5539737.1"/>
    <property type="molecule type" value="Genomic_DNA"/>
</dbReference>
<keyword evidence="1" id="KW-0479">Metal-binding</keyword>
<feature type="compositionally biased region" description="Polar residues" evidence="3">
    <location>
        <begin position="181"/>
        <end position="191"/>
    </location>
</feature>